<dbReference type="InParanoid" id="D9Q121"/>
<evidence type="ECO:0000256" key="2">
    <source>
        <dbReference type="ARBA" id="ARBA00022448"/>
    </source>
</evidence>
<feature type="transmembrane region" description="Helical" evidence="6">
    <location>
        <begin position="81"/>
        <end position="101"/>
    </location>
</feature>
<dbReference type="PANTHER" id="PTHR42718:SF9">
    <property type="entry name" value="MAJOR FACILITATOR SUPERFAMILY MULTIDRUG TRANSPORTER MFSC"/>
    <property type="match status" value="1"/>
</dbReference>
<dbReference type="HOGENOM" id="CLU_000960_28_3_2"/>
<dbReference type="SUPFAM" id="SSF103473">
    <property type="entry name" value="MFS general substrate transporter"/>
    <property type="match status" value="1"/>
</dbReference>
<keyword evidence="5 6" id="KW-0472">Membrane</keyword>
<evidence type="ECO:0000256" key="4">
    <source>
        <dbReference type="ARBA" id="ARBA00022989"/>
    </source>
</evidence>
<dbReference type="Gene3D" id="1.20.1720.10">
    <property type="entry name" value="Multidrug resistance protein D"/>
    <property type="match status" value="1"/>
</dbReference>
<dbReference type="CDD" id="cd17321">
    <property type="entry name" value="MFS_MMR_MDR_like"/>
    <property type="match status" value="1"/>
</dbReference>
<dbReference type="Proteomes" id="UP000000346">
    <property type="component" value="Chromosome"/>
</dbReference>
<feature type="transmembrane region" description="Helical" evidence="6">
    <location>
        <begin position="456"/>
        <end position="474"/>
    </location>
</feature>
<dbReference type="PROSITE" id="PS50850">
    <property type="entry name" value="MFS"/>
    <property type="match status" value="1"/>
</dbReference>
<evidence type="ECO:0000259" key="7">
    <source>
        <dbReference type="PROSITE" id="PS50850"/>
    </source>
</evidence>
<name>D9Q121_ACIS3</name>
<feature type="transmembrane region" description="Helical" evidence="6">
    <location>
        <begin position="338"/>
        <end position="359"/>
    </location>
</feature>
<feature type="transmembrane region" description="Helical" evidence="6">
    <location>
        <begin position="371"/>
        <end position="392"/>
    </location>
</feature>
<feature type="transmembrane region" description="Helical" evidence="6">
    <location>
        <begin position="140"/>
        <end position="161"/>
    </location>
</feature>
<dbReference type="GO" id="GO:0022857">
    <property type="term" value="F:transmembrane transporter activity"/>
    <property type="evidence" value="ECO:0007669"/>
    <property type="project" value="InterPro"/>
</dbReference>
<keyword evidence="9" id="KW-1185">Reference proteome</keyword>
<dbReference type="EMBL" id="CP001742">
    <property type="protein sequence ID" value="ADL19009.1"/>
    <property type="molecule type" value="Genomic_DNA"/>
</dbReference>
<feature type="domain" description="Major facilitator superfamily (MFS) profile" evidence="7">
    <location>
        <begin position="15"/>
        <end position="478"/>
    </location>
</feature>
<dbReference type="PANTHER" id="PTHR42718">
    <property type="entry name" value="MAJOR FACILITATOR SUPERFAMILY MULTIDRUG TRANSPORTER MFSC"/>
    <property type="match status" value="1"/>
</dbReference>
<dbReference type="InterPro" id="IPR011701">
    <property type="entry name" value="MFS"/>
</dbReference>
<dbReference type="PRINTS" id="PR01036">
    <property type="entry name" value="TCRTETB"/>
</dbReference>
<evidence type="ECO:0000256" key="6">
    <source>
        <dbReference type="SAM" id="Phobius"/>
    </source>
</evidence>
<feature type="transmembrane region" description="Helical" evidence="6">
    <location>
        <begin position="107"/>
        <end position="128"/>
    </location>
</feature>
<evidence type="ECO:0000313" key="9">
    <source>
        <dbReference type="Proteomes" id="UP000000346"/>
    </source>
</evidence>
<keyword evidence="2" id="KW-0813">Transport</keyword>
<dbReference type="eggNOG" id="arCOG00144">
    <property type="taxonomic scope" value="Archaea"/>
</dbReference>
<reference evidence="8 9" key="1">
    <citation type="journal article" date="2010" name="Appl. Environ. Microbiol.">
        <title>The genome sequence of the crenarchaeon Acidilobus saccharovorans supports a new order, Acidilobales, and suggests an important ecological role in terrestrial acidic hot springs.</title>
        <authorList>
            <person name="Mardanov A.V."/>
            <person name="Svetlitchnyi V.A."/>
            <person name="Beletsky A.V."/>
            <person name="Prokofeva M.I."/>
            <person name="Bonch-Osmolovskaya E.A."/>
            <person name="Ravin N.V."/>
            <person name="Skryabin K.G."/>
        </authorList>
    </citation>
    <scope>NUCLEOTIDE SEQUENCE [LARGE SCALE GENOMIC DNA]</scope>
    <source>
        <strain evidence="9">DSM 16705 / JCM 18335 / VKM B-2471 / 345-15</strain>
    </source>
</reference>
<protein>
    <submittedName>
        <fullName evidence="8">Major facilitator transporter</fullName>
    </submittedName>
</protein>
<dbReference type="GO" id="GO:0016020">
    <property type="term" value="C:membrane"/>
    <property type="evidence" value="ECO:0007669"/>
    <property type="project" value="UniProtKB-SubCell"/>
</dbReference>
<feature type="transmembrane region" description="Helical" evidence="6">
    <location>
        <begin position="12"/>
        <end position="40"/>
    </location>
</feature>
<keyword evidence="3 6" id="KW-0812">Transmembrane</keyword>
<accession>D9Q121</accession>
<proteinExistence type="predicted"/>
<evidence type="ECO:0000256" key="1">
    <source>
        <dbReference type="ARBA" id="ARBA00004141"/>
    </source>
</evidence>
<feature type="transmembrane region" description="Helical" evidence="6">
    <location>
        <begin position="413"/>
        <end position="436"/>
    </location>
</feature>
<sequence length="478" mass="50703">MSRPWRYPREYLRLVSIVTSFAAILTPLDSTIVSVSLPAIARGSHANYLETIWVPVGYLASLSAFLLLFGRLGDVRGRKRVFTVGFLIFTVGTIMCALSVNGLELDAWRAVQGLGAAMILSNSGAIITEAYPPWERGKAFGYWTLAVYTGTTVGPVVGGAITSFRYIAGVPSWRWVFLVTVPLAALGYALSQAYLKESERVDEPVDVLGGLLAAAGIWLTLMGLTAGAFEGWSPEYLSLLAAGLALISAFAVRESRLGPRALLDLRLFRSVPFSAGNLAALLNYAGYFFVPFFLSYYMIEVLGIGPIYVSLALLSLSLAMVVLSPISGRLSDRVGARPLATAGMAIIAVGLALLMQLGLRASLQDITWRAVLLGIGMGLFSSPNTASVMGAAPRDRLSVASGTLNLMRFAGQSLSLALASALAASYIPRGVLVTIFTGLPAAQAASAVSFVRGLRAIYMVMIWLVVAGAVASAIRGRS</sequence>
<feature type="transmembrane region" description="Helical" evidence="6">
    <location>
        <begin position="305"/>
        <end position="326"/>
    </location>
</feature>
<dbReference type="AlphaFoldDB" id="D9Q121"/>
<keyword evidence="4 6" id="KW-1133">Transmembrane helix</keyword>
<dbReference type="GeneID" id="9498835"/>
<feature type="transmembrane region" description="Helical" evidence="6">
    <location>
        <begin position="52"/>
        <end position="69"/>
    </location>
</feature>
<evidence type="ECO:0000256" key="5">
    <source>
        <dbReference type="ARBA" id="ARBA00023136"/>
    </source>
</evidence>
<gene>
    <name evidence="8" type="ordered locus">ASAC_0602</name>
</gene>
<feature type="transmembrane region" description="Helical" evidence="6">
    <location>
        <begin position="173"/>
        <end position="195"/>
    </location>
</feature>
<evidence type="ECO:0000313" key="8">
    <source>
        <dbReference type="EMBL" id="ADL19009.1"/>
    </source>
</evidence>
<organism evidence="8 9">
    <name type="scientific">Acidilobus saccharovorans (strain DSM 16705 / JCM 18335 / VKM B-2471 / 345-15)</name>
    <dbReference type="NCBI Taxonomy" id="666510"/>
    <lineage>
        <taxon>Archaea</taxon>
        <taxon>Thermoproteota</taxon>
        <taxon>Thermoprotei</taxon>
        <taxon>Acidilobales</taxon>
        <taxon>Acidilobaceae</taxon>
        <taxon>Acidilobus</taxon>
    </lineage>
</organism>
<dbReference type="Pfam" id="PF07690">
    <property type="entry name" value="MFS_1"/>
    <property type="match status" value="2"/>
</dbReference>
<comment type="subcellular location">
    <subcellularLocation>
        <location evidence="1">Membrane</location>
        <topology evidence="1">Multi-pass membrane protein</topology>
    </subcellularLocation>
</comment>
<dbReference type="STRING" id="666510.ASAC_0602"/>
<dbReference type="KEGG" id="asc:ASAC_0602"/>
<dbReference type="InterPro" id="IPR036259">
    <property type="entry name" value="MFS_trans_sf"/>
</dbReference>
<feature type="transmembrane region" description="Helical" evidence="6">
    <location>
        <begin position="235"/>
        <end position="252"/>
    </location>
</feature>
<dbReference type="RefSeq" id="WP_013266521.1">
    <property type="nucleotide sequence ID" value="NC_014374.1"/>
</dbReference>
<dbReference type="Gene3D" id="1.20.1250.20">
    <property type="entry name" value="MFS general substrate transporter like domains"/>
    <property type="match status" value="1"/>
</dbReference>
<dbReference type="OrthoDB" id="117970at2157"/>
<dbReference type="InterPro" id="IPR020846">
    <property type="entry name" value="MFS_dom"/>
</dbReference>
<feature type="transmembrane region" description="Helical" evidence="6">
    <location>
        <begin position="273"/>
        <end position="299"/>
    </location>
</feature>
<feature type="transmembrane region" description="Helical" evidence="6">
    <location>
        <begin position="207"/>
        <end position="229"/>
    </location>
</feature>
<evidence type="ECO:0000256" key="3">
    <source>
        <dbReference type="ARBA" id="ARBA00022692"/>
    </source>
</evidence>